<reference evidence="1 2" key="1">
    <citation type="submission" date="2024-04" db="EMBL/GenBank/DDBJ databases">
        <authorList>
            <person name="Waldvogel A.-M."/>
            <person name="Schoenle A."/>
        </authorList>
    </citation>
    <scope>NUCLEOTIDE SEQUENCE [LARGE SCALE GENOMIC DNA]</scope>
</reference>
<accession>A0AAV2J8B8</accession>
<organism evidence="1 2">
    <name type="scientific">Knipowitschia caucasica</name>
    <name type="common">Caucasian dwarf goby</name>
    <name type="synonym">Pomatoschistus caucasicus</name>
    <dbReference type="NCBI Taxonomy" id="637954"/>
    <lineage>
        <taxon>Eukaryota</taxon>
        <taxon>Metazoa</taxon>
        <taxon>Chordata</taxon>
        <taxon>Craniata</taxon>
        <taxon>Vertebrata</taxon>
        <taxon>Euteleostomi</taxon>
        <taxon>Actinopterygii</taxon>
        <taxon>Neopterygii</taxon>
        <taxon>Teleostei</taxon>
        <taxon>Neoteleostei</taxon>
        <taxon>Acanthomorphata</taxon>
        <taxon>Gobiaria</taxon>
        <taxon>Gobiiformes</taxon>
        <taxon>Gobioidei</taxon>
        <taxon>Gobiidae</taxon>
        <taxon>Gobiinae</taxon>
        <taxon>Knipowitschia</taxon>
    </lineage>
</organism>
<sequence>MRRMSRAGPSSMWVMGLCGPLEECPGSEECPGQAETALGNWGSASSLESGVQRGKFVIFNRIAEPRGPSRIRARILGGALED</sequence>
<evidence type="ECO:0000313" key="2">
    <source>
        <dbReference type="Proteomes" id="UP001497482"/>
    </source>
</evidence>
<protein>
    <submittedName>
        <fullName evidence="1">Uncharacterized protein</fullName>
    </submittedName>
</protein>
<gene>
    <name evidence="1" type="ORF">KC01_LOCUS4901</name>
</gene>
<dbReference type="AlphaFoldDB" id="A0AAV2J8B8"/>
<dbReference type="EMBL" id="OZ035833">
    <property type="protein sequence ID" value="CAL1572905.1"/>
    <property type="molecule type" value="Genomic_DNA"/>
</dbReference>
<name>A0AAV2J8B8_KNICA</name>
<proteinExistence type="predicted"/>
<keyword evidence="2" id="KW-1185">Reference proteome</keyword>
<evidence type="ECO:0000313" key="1">
    <source>
        <dbReference type="EMBL" id="CAL1572905.1"/>
    </source>
</evidence>
<dbReference type="Proteomes" id="UP001497482">
    <property type="component" value="Chromosome 11"/>
</dbReference>